<gene>
    <name evidence="7" type="ORF">C0J50_6089</name>
</gene>
<evidence type="ECO:0000256" key="4">
    <source>
        <dbReference type="ARBA" id="ARBA00023180"/>
    </source>
</evidence>
<name>A0AAD5FB47_SILAS</name>
<dbReference type="PANTHER" id="PTHR19325">
    <property type="entry name" value="COMPLEMENT COMPONENT-RELATED SUSHI DOMAIN-CONTAINING"/>
    <property type="match status" value="1"/>
</dbReference>
<dbReference type="Proteomes" id="UP001205998">
    <property type="component" value="Unassembled WGS sequence"/>
</dbReference>
<protein>
    <submittedName>
        <fullName evidence="7">Complement receptor-like protein isoform X5</fullName>
    </submittedName>
</protein>
<evidence type="ECO:0000313" key="7">
    <source>
        <dbReference type="EMBL" id="KAI5609087.1"/>
    </source>
</evidence>
<keyword evidence="8" id="KW-1185">Reference proteome</keyword>
<evidence type="ECO:0000256" key="1">
    <source>
        <dbReference type="ARBA" id="ARBA00022659"/>
    </source>
</evidence>
<evidence type="ECO:0000259" key="6">
    <source>
        <dbReference type="PROSITE" id="PS50923"/>
    </source>
</evidence>
<keyword evidence="7" id="KW-0675">Receptor</keyword>
<evidence type="ECO:0000256" key="2">
    <source>
        <dbReference type="ARBA" id="ARBA00022737"/>
    </source>
</evidence>
<dbReference type="InterPro" id="IPR000436">
    <property type="entry name" value="Sushi_SCR_CCP_dom"/>
</dbReference>
<dbReference type="PANTHER" id="PTHR19325:SF560">
    <property type="entry name" value="SUSHI, VON WILLEBRAND FACTOR TYPE A, EGF AND PENTRAXIN DOMAIN-CONTAINING PROTEIN 1"/>
    <property type="match status" value="1"/>
</dbReference>
<organism evidence="7 8">
    <name type="scientific">Silurus asotus</name>
    <name type="common">Amur catfish</name>
    <name type="synonym">Parasilurus asotus</name>
    <dbReference type="NCBI Taxonomy" id="30991"/>
    <lineage>
        <taxon>Eukaryota</taxon>
        <taxon>Metazoa</taxon>
        <taxon>Chordata</taxon>
        <taxon>Craniata</taxon>
        <taxon>Vertebrata</taxon>
        <taxon>Euteleostomi</taxon>
        <taxon>Actinopterygii</taxon>
        <taxon>Neopterygii</taxon>
        <taxon>Teleostei</taxon>
        <taxon>Ostariophysi</taxon>
        <taxon>Siluriformes</taxon>
        <taxon>Siluridae</taxon>
        <taxon>Silurus</taxon>
    </lineage>
</organism>
<feature type="domain" description="Sushi" evidence="6">
    <location>
        <begin position="1"/>
        <end position="58"/>
    </location>
</feature>
<feature type="domain" description="Sushi" evidence="6">
    <location>
        <begin position="59"/>
        <end position="113"/>
    </location>
</feature>
<sequence>VKCLPPPSIKDGTYEPMEDFYEYNDVVTYSCDSGVNLIGASELTCSNDGTFQPAPPRSIICDSPLIPYSVIDESPPYTYNSVIKIKCNKGYKLEGSESLTCGNNGWIPALPRC</sequence>
<dbReference type="Gene3D" id="2.10.70.10">
    <property type="entry name" value="Complement Module, domain 1"/>
    <property type="match status" value="2"/>
</dbReference>
<keyword evidence="3" id="KW-1015">Disulfide bond</keyword>
<comment type="caution">
    <text evidence="7">The sequence shown here is derived from an EMBL/GenBank/DDBJ whole genome shotgun (WGS) entry which is preliminary data.</text>
</comment>
<dbReference type="EMBL" id="MU579904">
    <property type="protein sequence ID" value="KAI5609087.1"/>
    <property type="molecule type" value="Genomic_DNA"/>
</dbReference>
<dbReference type="AlphaFoldDB" id="A0AAD5FB47"/>
<feature type="non-terminal residue" evidence="7">
    <location>
        <position position="113"/>
    </location>
</feature>
<dbReference type="SMART" id="SM00032">
    <property type="entry name" value="CCP"/>
    <property type="match status" value="2"/>
</dbReference>
<dbReference type="PROSITE" id="PS50923">
    <property type="entry name" value="SUSHI"/>
    <property type="match status" value="2"/>
</dbReference>
<dbReference type="Pfam" id="PF00084">
    <property type="entry name" value="Sushi"/>
    <property type="match status" value="2"/>
</dbReference>
<proteinExistence type="predicted"/>
<keyword evidence="2" id="KW-0677">Repeat</keyword>
<dbReference type="InterPro" id="IPR050350">
    <property type="entry name" value="Compl-Cell_Adhes-Reg"/>
</dbReference>
<reference evidence="7" key="1">
    <citation type="submission" date="2018-07" db="EMBL/GenBank/DDBJ databases">
        <title>Comparative genomics of catfishes provides insights into carnivory and benthic adaptation.</title>
        <authorList>
            <person name="Zhang Y."/>
            <person name="Wang D."/>
            <person name="Peng Z."/>
            <person name="Zheng S."/>
            <person name="Shao F."/>
            <person name="Tao W."/>
        </authorList>
    </citation>
    <scope>NUCLEOTIDE SEQUENCE</scope>
    <source>
        <strain evidence="7">Chongqing</strain>
    </source>
</reference>
<dbReference type="CDD" id="cd00033">
    <property type="entry name" value="CCP"/>
    <property type="match status" value="2"/>
</dbReference>
<keyword evidence="4" id="KW-0325">Glycoprotein</keyword>
<evidence type="ECO:0000313" key="8">
    <source>
        <dbReference type="Proteomes" id="UP001205998"/>
    </source>
</evidence>
<accession>A0AAD5FB47</accession>
<dbReference type="InterPro" id="IPR035976">
    <property type="entry name" value="Sushi/SCR/CCP_sf"/>
</dbReference>
<comment type="caution">
    <text evidence="5">Lacks conserved residue(s) required for the propagation of feature annotation.</text>
</comment>
<feature type="non-terminal residue" evidence="7">
    <location>
        <position position="1"/>
    </location>
</feature>
<evidence type="ECO:0000256" key="3">
    <source>
        <dbReference type="ARBA" id="ARBA00023157"/>
    </source>
</evidence>
<keyword evidence="1 5" id="KW-0768">Sushi</keyword>
<evidence type="ECO:0000256" key="5">
    <source>
        <dbReference type="PROSITE-ProRule" id="PRU00302"/>
    </source>
</evidence>
<dbReference type="SUPFAM" id="SSF57535">
    <property type="entry name" value="Complement control module/SCR domain"/>
    <property type="match status" value="2"/>
</dbReference>